<dbReference type="AlphaFoldDB" id="A0AAW0YMR3"/>
<dbReference type="SUPFAM" id="SSF50729">
    <property type="entry name" value="PH domain-like"/>
    <property type="match status" value="1"/>
</dbReference>
<feature type="domain" description="CRIB" evidence="9">
    <location>
        <begin position="229"/>
        <end position="242"/>
    </location>
</feature>
<feature type="domain" description="WH2" evidence="11">
    <location>
        <begin position="479"/>
        <end position="496"/>
    </location>
</feature>
<gene>
    <name evidence="12" type="ORF">OTU49_008017</name>
</gene>
<dbReference type="Gene3D" id="2.30.29.30">
    <property type="entry name" value="Pleckstrin-homology domain (PH domain)/Phosphotyrosine-binding domain (PTB)"/>
    <property type="match status" value="1"/>
</dbReference>
<feature type="compositionally biased region" description="Acidic residues" evidence="8">
    <location>
        <begin position="566"/>
        <end position="585"/>
    </location>
</feature>
<evidence type="ECO:0000256" key="2">
    <source>
        <dbReference type="ARBA" id="ARBA00004245"/>
    </source>
</evidence>
<name>A0AAW0YMR3_CHEQU</name>
<dbReference type="InterPro" id="IPR011026">
    <property type="entry name" value="WAS_C"/>
</dbReference>
<evidence type="ECO:0000256" key="8">
    <source>
        <dbReference type="SAM" id="MobiDB-lite"/>
    </source>
</evidence>
<dbReference type="EMBL" id="JARKIK010000004">
    <property type="protein sequence ID" value="KAK8752868.1"/>
    <property type="molecule type" value="Genomic_DNA"/>
</dbReference>
<reference evidence="12" key="2">
    <citation type="submission" date="2024-01" db="EMBL/GenBank/DDBJ databases">
        <authorList>
            <person name="He J."/>
            <person name="Wang M."/>
            <person name="Zheng J."/>
            <person name="Liu Z."/>
        </authorList>
    </citation>
    <scope>NUCLEOTIDE SEQUENCE</scope>
    <source>
        <strain evidence="12">ZL_2023a</strain>
        <tissue evidence="12">Muscle</tissue>
    </source>
</reference>
<dbReference type="Gene3D" id="3.90.810.10">
    <property type="entry name" value="CRIB domain"/>
    <property type="match status" value="1"/>
</dbReference>
<evidence type="ECO:0000259" key="10">
    <source>
        <dbReference type="PROSITE" id="PS50229"/>
    </source>
</evidence>
<dbReference type="EMBL" id="JARKIK010000004">
    <property type="protein sequence ID" value="KAK8752866.1"/>
    <property type="molecule type" value="Genomic_DNA"/>
</dbReference>
<comment type="caution">
    <text evidence="12">The sequence shown here is derived from an EMBL/GenBank/DDBJ whole genome shotgun (WGS) entry which is preliminary data.</text>
</comment>
<evidence type="ECO:0000313" key="13">
    <source>
        <dbReference type="Proteomes" id="UP001445076"/>
    </source>
</evidence>
<feature type="region of interest" description="Disordered" evidence="8">
    <location>
        <begin position="559"/>
        <end position="585"/>
    </location>
</feature>
<dbReference type="InterPro" id="IPR036936">
    <property type="entry name" value="CRIB_dom_sf"/>
</dbReference>
<feature type="region of interest" description="Disordered" evidence="8">
    <location>
        <begin position="1"/>
        <end position="23"/>
    </location>
</feature>
<evidence type="ECO:0000256" key="3">
    <source>
        <dbReference type="ARBA" id="ARBA00022490"/>
    </source>
</evidence>
<feature type="compositionally biased region" description="Low complexity" evidence="8">
    <location>
        <begin position="331"/>
        <end position="340"/>
    </location>
</feature>
<keyword evidence="7" id="KW-0539">Nucleus</keyword>
<dbReference type="InterPro" id="IPR000697">
    <property type="entry name" value="WH1/EVH1_dom"/>
</dbReference>
<evidence type="ECO:0000256" key="7">
    <source>
        <dbReference type="ARBA" id="ARBA00023242"/>
    </source>
</evidence>
<dbReference type="PANTHER" id="PTHR11202">
    <property type="entry name" value="SPROUTY-RELATED, EVH1 DOMAIN-CONTAINING PROTEIN FAMILY MEMBER"/>
    <property type="match status" value="1"/>
</dbReference>
<feature type="compositionally biased region" description="Low complexity" evidence="8">
    <location>
        <begin position="170"/>
        <end position="199"/>
    </location>
</feature>
<feature type="domain" description="WH2" evidence="11">
    <location>
        <begin position="509"/>
        <end position="527"/>
    </location>
</feature>
<feature type="compositionally biased region" description="Polar residues" evidence="8">
    <location>
        <begin position="9"/>
        <end position="23"/>
    </location>
</feature>
<dbReference type="CDD" id="cd00132">
    <property type="entry name" value="CRIB"/>
    <property type="match status" value="1"/>
</dbReference>
<dbReference type="SMART" id="SM00246">
    <property type="entry name" value="WH2"/>
    <property type="match status" value="2"/>
</dbReference>
<dbReference type="Gene3D" id="6.10.280.150">
    <property type="match status" value="1"/>
</dbReference>
<sequence length="585" mass="65323">METHHHQEGVTSVSGGSHINSRVTILPRHRPSKALSEEENDDVFSLLQPGCEAKATGVVQVFSTVPPHHNTWTKMTAGVITFTRDSTKRSFYIQVYDIVERVKVFEQEIYREFEYSNSVSFFHQFESEERMIGLNFSDDDDALNFSNAVTSLLTSRRLKREERRRQIMAQQQQKLSSGLGQPQQQQQQQQHVQQQQIQQKQHEHKHKERKIFKGIATRREKKKYRKSMIGGPFDFQHISHAGFDINKTFSTFNVDEELQHLFAAVGLDQSKMADDDTRNFVYDFIEKHGGMEEAKKASRKYSTRRVLDNNSSAPGGVKQGHRDGRRGHRLTPPSRATAPNTAPPPPPPRGPPPSPSGVLSETLLVSAHRHDHSVSPPKEPAPQLPMGATVPPLPPPPMPRGIPIPPPPPIPKSNSAIPPPPPMPKSSETSSLLSSSYFVPPPPPLPSSKRSVIPPPPPLPPSSTHHSQQGRDSHAPQDPRSALLEQIRSGKPLNKVEQRPAGISTQTDCRAQLLDDIKNGAFRLQKVSPSESESKADEPLGLEGIALDLHRALKERAQFIHSDNNSDTDEDVDDDDDDSDWDTEC</sequence>
<dbReference type="InterPro" id="IPR033927">
    <property type="entry name" value="WASPfam_EVH1"/>
</dbReference>
<proteinExistence type="predicted"/>
<evidence type="ECO:0000259" key="11">
    <source>
        <dbReference type="PROSITE" id="PS51082"/>
    </source>
</evidence>
<dbReference type="PRINTS" id="PR01217">
    <property type="entry name" value="PRICHEXTENSN"/>
</dbReference>
<organism evidence="12 13">
    <name type="scientific">Cherax quadricarinatus</name>
    <name type="common">Australian red claw crayfish</name>
    <dbReference type="NCBI Taxonomy" id="27406"/>
    <lineage>
        <taxon>Eukaryota</taxon>
        <taxon>Metazoa</taxon>
        <taxon>Ecdysozoa</taxon>
        <taxon>Arthropoda</taxon>
        <taxon>Crustacea</taxon>
        <taxon>Multicrustacea</taxon>
        <taxon>Malacostraca</taxon>
        <taxon>Eumalacostraca</taxon>
        <taxon>Eucarida</taxon>
        <taxon>Decapoda</taxon>
        <taxon>Pleocyemata</taxon>
        <taxon>Astacidea</taxon>
        <taxon>Parastacoidea</taxon>
        <taxon>Parastacidae</taxon>
        <taxon>Cherax</taxon>
    </lineage>
</organism>
<evidence type="ECO:0000259" key="9">
    <source>
        <dbReference type="PROSITE" id="PS50108"/>
    </source>
</evidence>
<dbReference type="Proteomes" id="UP001445076">
    <property type="component" value="Unassembled WGS sequence"/>
</dbReference>
<dbReference type="PROSITE" id="PS50108">
    <property type="entry name" value="CRIB"/>
    <property type="match status" value="1"/>
</dbReference>
<comment type="subcellular location">
    <subcellularLocation>
        <location evidence="2">Cytoplasm</location>
        <location evidence="2">Cytoskeleton</location>
    </subcellularLocation>
    <subcellularLocation>
        <location evidence="1">Nucleus</location>
    </subcellularLocation>
</comment>
<dbReference type="PROSITE" id="PS50229">
    <property type="entry name" value="WH1"/>
    <property type="match status" value="1"/>
</dbReference>
<keyword evidence="5" id="KW-0677">Repeat</keyword>
<evidence type="ECO:0008006" key="14">
    <source>
        <dbReference type="Google" id="ProtNLM"/>
    </source>
</evidence>
<feature type="compositionally biased region" description="Pro residues" evidence="8">
    <location>
        <begin position="341"/>
        <end position="355"/>
    </location>
</feature>
<dbReference type="PANTHER" id="PTHR11202:SF36">
    <property type="entry name" value="ACTIN NUCLEATION-PROMOTING FACTOR WASL"/>
    <property type="match status" value="1"/>
</dbReference>
<dbReference type="GO" id="GO:0005634">
    <property type="term" value="C:nucleus"/>
    <property type="evidence" value="ECO:0007669"/>
    <property type="project" value="UniProtKB-SubCell"/>
</dbReference>
<feature type="compositionally biased region" description="Basic residues" evidence="8">
    <location>
        <begin position="202"/>
        <end position="212"/>
    </location>
</feature>
<accession>A0AAW0YMR3</accession>
<dbReference type="GO" id="GO:0007015">
    <property type="term" value="P:actin filament organization"/>
    <property type="evidence" value="ECO:0007669"/>
    <property type="project" value="InterPro"/>
</dbReference>
<keyword evidence="6" id="KW-0206">Cytoskeleton</keyword>
<dbReference type="InterPro" id="IPR000095">
    <property type="entry name" value="CRIB_dom"/>
</dbReference>
<feature type="region of interest" description="Disordered" evidence="8">
    <location>
        <begin position="291"/>
        <end position="505"/>
    </location>
</feature>
<dbReference type="GO" id="GO:0005856">
    <property type="term" value="C:cytoskeleton"/>
    <property type="evidence" value="ECO:0007669"/>
    <property type="project" value="UniProtKB-SubCell"/>
</dbReference>
<keyword evidence="3" id="KW-0963">Cytoplasm</keyword>
<dbReference type="SMART" id="SM00285">
    <property type="entry name" value="PBD"/>
    <property type="match status" value="1"/>
</dbReference>
<evidence type="ECO:0000256" key="5">
    <source>
        <dbReference type="ARBA" id="ARBA00022737"/>
    </source>
</evidence>
<dbReference type="SUPFAM" id="SSF47912">
    <property type="entry name" value="Wiscott-Aldrich syndrome protein, WASP, C-terminal domain"/>
    <property type="match status" value="1"/>
</dbReference>
<dbReference type="Pfam" id="PF00786">
    <property type="entry name" value="PBD"/>
    <property type="match status" value="1"/>
</dbReference>
<dbReference type="InterPro" id="IPR011993">
    <property type="entry name" value="PH-like_dom_sf"/>
</dbReference>
<feature type="domain" description="WH1" evidence="10">
    <location>
        <begin position="46"/>
        <end position="156"/>
    </location>
</feature>
<keyword evidence="4" id="KW-0597">Phosphoprotein</keyword>
<evidence type="ECO:0000313" key="12">
    <source>
        <dbReference type="EMBL" id="KAK8752866.1"/>
    </source>
</evidence>
<dbReference type="PROSITE" id="PS51082">
    <property type="entry name" value="WH2"/>
    <property type="match status" value="2"/>
</dbReference>
<dbReference type="GO" id="GO:0003779">
    <property type="term" value="F:actin binding"/>
    <property type="evidence" value="ECO:0007669"/>
    <property type="project" value="InterPro"/>
</dbReference>
<dbReference type="Pfam" id="PF02205">
    <property type="entry name" value="WH2"/>
    <property type="match status" value="1"/>
</dbReference>
<dbReference type="SMART" id="SM00461">
    <property type="entry name" value="WH1"/>
    <property type="match status" value="1"/>
</dbReference>
<feature type="region of interest" description="Disordered" evidence="8">
    <location>
        <begin position="164"/>
        <end position="219"/>
    </location>
</feature>
<reference evidence="12 13" key="1">
    <citation type="journal article" date="2024" name="BMC Genomics">
        <title>Genome assembly of redclaw crayfish (Cherax quadricarinatus) provides insights into its immune adaptation and hypoxia tolerance.</title>
        <authorList>
            <person name="Liu Z."/>
            <person name="Zheng J."/>
            <person name="Li H."/>
            <person name="Fang K."/>
            <person name="Wang S."/>
            <person name="He J."/>
            <person name="Zhou D."/>
            <person name="Weng S."/>
            <person name="Chi M."/>
            <person name="Gu Z."/>
            <person name="He J."/>
            <person name="Li F."/>
            <person name="Wang M."/>
        </authorList>
    </citation>
    <scope>NUCLEOTIDE SEQUENCE [LARGE SCALE GENOMIC DNA]</scope>
    <source>
        <strain evidence="12">ZL_2023a</strain>
    </source>
</reference>
<feature type="compositionally biased region" description="Pro residues" evidence="8">
    <location>
        <begin position="391"/>
        <end position="424"/>
    </location>
</feature>
<dbReference type="FunFam" id="2.30.29.30:FF:000130">
    <property type="entry name" value="neural Wiskott-Aldrich syndrome protein"/>
    <property type="match status" value="1"/>
</dbReference>
<dbReference type="CDD" id="cd01205">
    <property type="entry name" value="EVH1_WASP-like"/>
    <property type="match status" value="1"/>
</dbReference>
<keyword evidence="13" id="KW-1185">Reference proteome</keyword>
<dbReference type="Pfam" id="PF00568">
    <property type="entry name" value="WH1"/>
    <property type="match status" value="1"/>
</dbReference>
<feature type="compositionally biased region" description="Low complexity" evidence="8">
    <location>
        <begin position="425"/>
        <end position="438"/>
    </location>
</feature>
<evidence type="ECO:0000256" key="6">
    <source>
        <dbReference type="ARBA" id="ARBA00023212"/>
    </source>
</evidence>
<dbReference type="InterPro" id="IPR003124">
    <property type="entry name" value="WH2_dom"/>
</dbReference>
<protein>
    <recommendedName>
        <fullName evidence="14">Wiskott-Aldrich syndrome protein</fullName>
    </recommendedName>
</protein>
<evidence type="ECO:0000256" key="1">
    <source>
        <dbReference type="ARBA" id="ARBA00004123"/>
    </source>
</evidence>
<evidence type="ECO:0000256" key="4">
    <source>
        <dbReference type="ARBA" id="ARBA00022553"/>
    </source>
</evidence>